<evidence type="ECO:0000313" key="2">
    <source>
        <dbReference type="Proteomes" id="UP000294325"/>
    </source>
</evidence>
<sequence length="162" mass="17550">MTFKIDVAGNVSLSLARVIDAEIKDQVGRNPPTLHAVLKAMNEGLVDRLIREGTIDAEEREKLFSEINALIEGYGKDTLAQSFMKYRASENLAIVIQAEIDNPDAIQPVTLGSVLGAMRQGLVATLVGTGDIDPDEDETLVAEIEQLIQMNGSNALAEEFLP</sequence>
<reference evidence="1 2" key="1">
    <citation type="submission" date="2019-03" db="EMBL/GenBank/DDBJ databases">
        <title>The genome sequence of Nitrosococcus wardiae strain D1FHST reveals the archetypal metabolic capacity of ammonia-oxidizing Gammaproteobacteria.</title>
        <authorList>
            <person name="Wang L."/>
            <person name="Lim C.K."/>
            <person name="Hanson T.E."/>
            <person name="Dang H."/>
            <person name="Klotz M.G."/>
        </authorList>
    </citation>
    <scope>NUCLEOTIDE SEQUENCE [LARGE SCALE GENOMIC DNA]</scope>
    <source>
        <strain evidence="1 2">D1FHS</strain>
    </source>
</reference>
<evidence type="ECO:0000313" key="1">
    <source>
        <dbReference type="EMBL" id="QBQ55628.1"/>
    </source>
</evidence>
<protein>
    <submittedName>
        <fullName evidence="1">Uncharacterized protein</fullName>
    </submittedName>
</protein>
<dbReference type="EMBL" id="CP038033">
    <property type="protein sequence ID" value="QBQ55628.1"/>
    <property type="molecule type" value="Genomic_DNA"/>
</dbReference>
<organism evidence="1 2">
    <name type="scientific">Nitrosococcus wardiae</name>
    <dbReference type="NCBI Taxonomy" id="1814290"/>
    <lineage>
        <taxon>Bacteria</taxon>
        <taxon>Pseudomonadati</taxon>
        <taxon>Pseudomonadota</taxon>
        <taxon>Gammaproteobacteria</taxon>
        <taxon>Chromatiales</taxon>
        <taxon>Chromatiaceae</taxon>
        <taxon>Nitrosococcus</taxon>
    </lineage>
</organism>
<name>A0A4P7BZH6_9GAMM</name>
<dbReference type="Proteomes" id="UP000294325">
    <property type="component" value="Chromosome"/>
</dbReference>
<keyword evidence="2" id="KW-1185">Reference proteome</keyword>
<gene>
    <name evidence="1" type="ORF">E3U44_14755</name>
</gene>
<accession>A0A4P7BZH6</accession>
<proteinExistence type="predicted"/>
<dbReference type="AlphaFoldDB" id="A0A4P7BZH6"/>
<dbReference type="KEGG" id="nwr:E3U44_14755"/>
<dbReference type="OrthoDB" id="8560726at2"/>
<dbReference type="RefSeq" id="WP_134358885.1">
    <property type="nucleotide sequence ID" value="NZ_CP038033.1"/>
</dbReference>